<proteinExistence type="predicted"/>
<evidence type="ECO:0000313" key="2">
    <source>
        <dbReference type="Proteomes" id="UP000241474"/>
    </source>
</evidence>
<organism evidence="1 2">
    <name type="scientific">Acanthamoeba polyphaga mimivirus</name>
    <name type="common">APMV</name>
    <dbReference type="NCBI Taxonomy" id="212035"/>
    <lineage>
        <taxon>Viruses</taxon>
        <taxon>Varidnaviria</taxon>
        <taxon>Bamfordvirae</taxon>
        <taxon>Nucleocytoviricota</taxon>
        <taxon>Megaviricetes</taxon>
        <taxon>Imitervirales</taxon>
        <taxon>Mimiviridae</taxon>
        <taxon>Megamimivirinae</taxon>
        <taxon>Mimivirus</taxon>
        <taxon>Mimivirus bradfordmassiliense</taxon>
    </lineage>
</organism>
<accession>A0A0G2Y737</accession>
<protein>
    <submittedName>
        <fullName evidence="1">Uncharacterized protein</fullName>
    </submittedName>
</protein>
<dbReference type="EMBL" id="KM982401">
    <property type="protein sequence ID" value="AKI78931.1"/>
    <property type="molecule type" value="Genomic_DNA"/>
</dbReference>
<organismHost>
    <name type="scientific">Acanthamoeba polyphaga</name>
    <name type="common">Amoeba</name>
    <dbReference type="NCBI Taxonomy" id="5757"/>
</organismHost>
<dbReference type="Proteomes" id="UP000241474">
    <property type="component" value="Segment"/>
</dbReference>
<name>A0A0G2Y737_MIMIV</name>
<reference evidence="1 2" key="1">
    <citation type="submission" date="2014-10" db="EMBL/GenBank/DDBJ databases">
        <title>Pan-genome analysis of Brazilian lineage A amoebal mimiviruses.</title>
        <authorList>
            <person name="Assis F.L."/>
            <person name="Abrahao J.S."/>
            <person name="Kroon E.G."/>
            <person name="Dornas F.P."/>
            <person name="Andrade K.R."/>
            <person name="Borato P.V.M."/>
            <person name="Pilotto M.R."/>
            <person name="Benamar S."/>
            <person name="LaScola B."/>
            <person name="Colson P."/>
        </authorList>
    </citation>
    <scope>NUCLEOTIDE SEQUENCE [LARGE SCALE GENOMIC DNA]</scope>
    <source>
        <strain evidence="1 2">Oyster</strain>
    </source>
</reference>
<sequence>MTELYFCFHESIQKELSKFTVNENKSRDKNQTSKLMIDDNKIINFRTIDGVFNWGNIVIEFNDAIEYIGFLIKNNIHCRMKFHNGKTIGPDADCKCSKNYEDYLLVSVTNGKKKHILFFFRKLLPYLRTHDENINVKLGISISLLFSKQISTNAIKYMFKISHLKDFCFLFNGLLQHKLVPMKLIEYIMDSYQRKLTKHFVEDKTDKKNILFIDFRDILIGIIYYQKSTKVLEYVIDEFSNITNNIDRNKVKKKYRKSYDSLTENYVYDKKIINLLIEHCICSGSSSKFFNMLTLDMGDYKNFIPDIVDIIMTRYTMKYTRIFFENVLVNHPDEINKLFMNSLKYNDDVIDLLVEYGADYNKYGQQLLLEAKRRHKVSLIDYLEDLMDITN</sequence>
<evidence type="ECO:0000313" key="1">
    <source>
        <dbReference type="EMBL" id="AKI78931.1"/>
    </source>
</evidence>